<dbReference type="PANTHER" id="PTHR13696:SF52">
    <property type="entry name" value="PARA FAMILY PROTEIN CT_582"/>
    <property type="match status" value="1"/>
</dbReference>
<feature type="domain" description="AAA" evidence="1">
    <location>
        <begin position="3"/>
        <end position="177"/>
    </location>
</feature>
<evidence type="ECO:0000259" key="1">
    <source>
        <dbReference type="Pfam" id="PF13614"/>
    </source>
</evidence>
<evidence type="ECO:0000313" key="2">
    <source>
        <dbReference type="EMBL" id="PJA45718.1"/>
    </source>
</evidence>
<dbReference type="AlphaFoldDB" id="A0A2M7XCV8"/>
<dbReference type="FunFam" id="3.40.50.300:FF:000285">
    <property type="entry name" value="Sporulation initiation inhibitor Soj"/>
    <property type="match status" value="1"/>
</dbReference>
<dbReference type="PIRSF" id="PIRSF009320">
    <property type="entry name" value="Nuc_binding_HP_1000"/>
    <property type="match status" value="1"/>
</dbReference>
<dbReference type="Gene3D" id="3.40.50.300">
    <property type="entry name" value="P-loop containing nucleotide triphosphate hydrolases"/>
    <property type="match status" value="1"/>
</dbReference>
<evidence type="ECO:0000313" key="3">
    <source>
        <dbReference type="Proteomes" id="UP000229385"/>
    </source>
</evidence>
<dbReference type="Proteomes" id="UP000229385">
    <property type="component" value="Unassembled WGS sequence"/>
</dbReference>
<name>A0A2M7XCV8_9BACT</name>
<protein>
    <submittedName>
        <fullName evidence="2">Chromosome partitioning protein ParA</fullName>
    </submittedName>
</protein>
<dbReference type="InterPro" id="IPR025669">
    <property type="entry name" value="AAA_dom"/>
</dbReference>
<organism evidence="2 3">
    <name type="scientific">Candidatus Uhrbacteria bacterium CG_4_9_14_3_um_filter_50_9</name>
    <dbReference type="NCBI Taxonomy" id="1975035"/>
    <lineage>
        <taxon>Bacteria</taxon>
        <taxon>Candidatus Uhriibacteriota</taxon>
    </lineage>
</organism>
<gene>
    <name evidence="2" type="ORF">CO174_01740</name>
</gene>
<dbReference type="InterPro" id="IPR050678">
    <property type="entry name" value="DNA_Partitioning_ATPase"/>
</dbReference>
<proteinExistence type="predicted"/>
<dbReference type="EMBL" id="PFWU01000021">
    <property type="protein sequence ID" value="PJA45718.1"/>
    <property type="molecule type" value="Genomic_DNA"/>
</dbReference>
<sequence>MAHIISVVNQKGGVGKTTTALNLAAFLAEAGKFVLLVDLDPQANATSGAGLDHKTLPAGVYEALIGSHSIRNLIHKTEHDGLKILPATQALAGASVELVNADEREHFLRKALLEVRNDYDYIFIDNPPSLGMITLNGLVAADSVLIPVQAEYYALEGLSQLLNTVNLVRDNLKPSLDVMGAVITMYDSRTKLSKEVLEELYRYFPDKIFRSVIPRSVRLAEAPSFGKTILGYDPKSKGARAYERLAREFLMREGGLV</sequence>
<comment type="caution">
    <text evidence="2">The sequence shown here is derived from an EMBL/GenBank/DDBJ whole genome shotgun (WGS) entry which is preliminary data.</text>
</comment>
<accession>A0A2M7XCV8</accession>
<dbReference type="CDD" id="cd02042">
    <property type="entry name" value="ParAB_family"/>
    <property type="match status" value="1"/>
</dbReference>
<dbReference type="SUPFAM" id="SSF52540">
    <property type="entry name" value="P-loop containing nucleoside triphosphate hydrolases"/>
    <property type="match status" value="1"/>
</dbReference>
<reference evidence="3" key="1">
    <citation type="submission" date="2017-09" db="EMBL/GenBank/DDBJ databases">
        <title>Depth-based differentiation of microbial function through sediment-hosted aquifers and enrichment of novel symbionts in the deep terrestrial subsurface.</title>
        <authorList>
            <person name="Probst A.J."/>
            <person name="Ladd B."/>
            <person name="Jarett J.K."/>
            <person name="Geller-Mcgrath D.E."/>
            <person name="Sieber C.M.K."/>
            <person name="Emerson J.B."/>
            <person name="Anantharaman K."/>
            <person name="Thomas B.C."/>
            <person name="Malmstrom R."/>
            <person name="Stieglmeier M."/>
            <person name="Klingl A."/>
            <person name="Woyke T."/>
            <person name="Ryan C.M."/>
            <person name="Banfield J.F."/>
        </authorList>
    </citation>
    <scope>NUCLEOTIDE SEQUENCE [LARGE SCALE GENOMIC DNA]</scope>
</reference>
<dbReference type="PANTHER" id="PTHR13696">
    <property type="entry name" value="P-LOOP CONTAINING NUCLEOSIDE TRIPHOSPHATE HYDROLASE"/>
    <property type="match status" value="1"/>
</dbReference>
<dbReference type="Pfam" id="PF13614">
    <property type="entry name" value="AAA_31"/>
    <property type="match status" value="1"/>
</dbReference>
<dbReference type="InterPro" id="IPR027417">
    <property type="entry name" value="P-loop_NTPase"/>
</dbReference>